<dbReference type="PANTHER" id="PTHR33067">
    <property type="entry name" value="RNA-DIRECTED DNA POLYMERASE-RELATED"/>
    <property type="match status" value="1"/>
</dbReference>
<dbReference type="EMBL" id="AWWV01007805">
    <property type="protein sequence ID" value="OMO94611.1"/>
    <property type="molecule type" value="Genomic_DNA"/>
</dbReference>
<dbReference type="PANTHER" id="PTHR33067:SF15">
    <property type="entry name" value="RNA-DIRECTED DNA POLYMERASE"/>
    <property type="match status" value="1"/>
</dbReference>
<dbReference type="Gene3D" id="2.40.70.10">
    <property type="entry name" value="Acid Proteases"/>
    <property type="match status" value="1"/>
</dbReference>
<dbReference type="Pfam" id="PF03732">
    <property type="entry name" value="Retrotrans_gag"/>
    <property type="match status" value="1"/>
</dbReference>
<evidence type="ECO:0000313" key="4">
    <source>
        <dbReference type="Proteomes" id="UP000188268"/>
    </source>
</evidence>
<feature type="domain" description="Retrotransposon gag" evidence="2">
    <location>
        <begin position="180"/>
        <end position="233"/>
    </location>
</feature>
<keyword evidence="4" id="KW-1185">Reference proteome</keyword>
<evidence type="ECO:0000259" key="2">
    <source>
        <dbReference type="Pfam" id="PF03732"/>
    </source>
</evidence>
<dbReference type="AlphaFoldDB" id="A0A1R3JIE3"/>
<dbReference type="InterPro" id="IPR005162">
    <property type="entry name" value="Retrotrans_gag_dom"/>
</dbReference>
<feature type="region of interest" description="Disordered" evidence="1">
    <location>
        <begin position="269"/>
        <end position="311"/>
    </location>
</feature>
<dbReference type="Proteomes" id="UP000188268">
    <property type="component" value="Unassembled WGS sequence"/>
</dbReference>
<organism evidence="3 4">
    <name type="scientific">Corchorus capsularis</name>
    <name type="common">Jute</name>
    <dbReference type="NCBI Taxonomy" id="210143"/>
    <lineage>
        <taxon>Eukaryota</taxon>
        <taxon>Viridiplantae</taxon>
        <taxon>Streptophyta</taxon>
        <taxon>Embryophyta</taxon>
        <taxon>Tracheophyta</taxon>
        <taxon>Spermatophyta</taxon>
        <taxon>Magnoliopsida</taxon>
        <taxon>eudicotyledons</taxon>
        <taxon>Gunneridae</taxon>
        <taxon>Pentapetalae</taxon>
        <taxon>rosids</taxon>
        <taxon>malvids</taxon>
        <taxon>Malvales</taxon>
        <taxon>Malvaceae</taxon>
        <taxon>Grewioideae</taxon>
        <taxon>Apeibeae</taxon>
        <taxon>Corchorus</taxon>
    </lineage>
</organism>
<gene>
    <name evidence="3" type="ORF">CCACVL1_05904</name>
</gene>
<name>A0A1R3JIE3_COCAP</name>
<dbReference type="Gramene" id="OMO94611">
    <property type="protein sequence ID" value="OMO94611"/>
    <property type="gene ID" value="CCACVL1_05904"/>
</dbReference>
<feature type="compositionally biased region" description="Polar residues" evidence="1">
    <location>
        <begin position="283"/>
        <end position="296"/>
    </location>
</feature>
<dbReference type="InterPro" id="IPR021109">
    <property type="entry name" value="Peptidase_aspartic_dom_sf"/>
</dbReference>
<comment type="caution">
    <text evidence="3">The sequence shown here is derived from an EMBL/GenBank/DDBJ whole genome shotgun (WGS) entry which is preliminary data.</text>
</comment>
<dbReference type="CDD" id="cd00303">
    <property type="entry name" value="retropepsin_like"/>
    <property type="match status" value="1"/>
</dbReference>
<reference evidence="3 4" key="1">
    <citation type="submission" date="2013-09" db="EMBL/GenBank/DDBJ databases">
        <title>Corchorus capsularis genome sequencing.</title>
        <authorList>
            <person name="Alam M."/>
            <person name="Haque M.S."/>
            <person name="Islam M.S."/>
            <person name="Emdad E.M."/>
            <person name="Islam M.M."/>
            <person name="Ahmed B."/>
            <person name="Halim A."/>
            <person name="Hossen Q.M.M."/>
            <person name="Hossain M.Z."/>
            <person name="Ahmed R."/>
            <person name="Khan M.M."/>
            <person name="Islam R."/>
            <person name="Rashid M.M."/>
            <person name="Khan S.A."/>
            <person name="Rahman M.S."/>
            <person name="Alam M."/>
        </authorList>
    </citation>
    <scope>NUCLEOTIDE SEQUENCE [LARGE SCALE GENOMIC DNA]</scope>
    <source>
        <strain evidence="4">cv. CVL-1</strain>
        <tissue evidence="3">Whole seedling</tissue>
    </source>
</reference>
<accession>A0A1R3JIE3</accession>
<evidence type="ECO:0000256" key="1">
    <source>
        <dbReference type="SAM" id="MobiDB-lite"/>
    </source>
</evidence>
<sequence length="339" mass="38468">MVWRLNNQNSKFADICNAEVGPLSAAGARRRKSPPSSGNTTRRFYKQRRYEQLKANSKMKGHLKTTYVILQLADGSLVHPKGVLENILLKVEHLIFPIDIFVMDMEHSKDQCPLLLGRPFLRTSHTKIDVFNGSLTMEFDGEVIHPRISSQSPLKTNNFVCVVNSKWVKEASEESSSTKSDQISRGRQRILDIRQRYNENFHQFWERFKKLCVDCPHHGFMEGILIEIFYGGLGLKDRVLVDSSSVKPLHERTAENAYFALEELSQRKEEQKKEVKAPKEAIQGQNDRANRASMTRHNPAKPVPQQPACPVIARPSMPHAWIGEANATPARAPSQVTSS</sequence>
<feature type="compositionally biased region" description="Basic and acidic residues" evidence="1">
    <location>
        <begin position="269"/>
        <end position="279"/>
    </location>
</feature>
<dbReference type="OrthoDB" id="1305902at2759"/>
<protein>
    <submittedName>
        <fullName evidence="3">Retrotransposon gag protein</fullName>
    </submittedName>
</protein>
<evidence type="ECO:0000313" key="3">
    <source>
        <dbReference type="EMBL" id="OMO94611.1"/>
    </source>
</evidence>
<proteinExistence type="predicted"/>